<dbReference type="Pfam" id="PF18426">
    <property type="entry name" value="Tli4_C"/>
    <property type="match status" value="1"/>
</dbReference>
<dbReference type="InterPro" id="IPR041290">
    <property type="entry name" value="Tli4_C"/>
</dbReference>
<dbReference type="Proteomes" id="UP000277921">
    <property type="component" value="Unassembled WGS sequence"/>
</dbReference>
<comment type="caution">
    <text evidence="2">The sequence shown here is derived from an EMBL/GenBank/DDBJ whole genome shotgun (WGS) entry which is preliminary data.</text>
</comment>
<evidence type="ECO:0000313" key="2">
    <source>
        <dbReference type="EMBL" id="RQT09530.1"/>
    </source>
</evidence>
<dbReference type="AlphaFoldDB" id="A0A3N8PEI2"/>
<organism evidence="2 3">
    <name type="scientific">Burkholderia contaminans</name>
    <dbReference type="NCBI Taxonomy" id="488447"/>
    <lineage>
        <taxon>Bacteria</taxon>
        <taxon>Pseudomonadati</taxon>
        <taxon>Pseudomonadota</taxon>
        <taxon>Betaproteobacteria</taxon>
        <taxon>Burkholderiales</taxon>
        <taxon>Burkholderiaceae</taxon>
        <taxon>Burkholderia</taxon>
        <taxon>Burkholderia cepacia complex</taxon>
    </lineage>
</organism>
<evidence type="ECO:0000259" key="1">
    <source>
        <dbReference type="Pfam" id="PF18426"/>
    </source>
</evidence>
<name>A0A3N8PEI2_9BURK</name>
<proteinExistence type="predicted"/>
<reference evidence="2 3" key="1">
    <citation type="submission" date="2018-08" db="EMBL/GenBank/DDBJ databases">
        <title>Comparative analysis of Burkholderia isolates from Puerto Rico.</title>
        <authorList>
            <person name="Hall C."/>
            <person name="Sahl J."/>
            <person name="Wagner D."/>
        </authorList>
    </citation>
    <scope>NUCLEOTIDE SEQUENCE [LARGE SCALE GENOMIC DNA]</scope>
    <source>
        <strain evidence="2 3">Bp9025</strain>
    </source>
</reference>
<feature type="domain" description="Tle cognate immunity protein 4 C-terminal" evidence="1">
    <location>
        <begin position="130"/>
        <end position="296"/>
    </location>
</feature>
<sequence>MASEISSQGYEFRGEKIDVKHKSSMADYDSKVKSLNSKLSGHRRVNPGTGVEINHAWLERELHPRNDSAVFVYQEYYSKSGLDFKTEGYFFDGGNLFHTVGGVGADALGQVEEIYKDTYRRIKSRDNWSVPTESGFCIDGGIVTGSSTYSEEVTQSFALMPERRPALLLIQMRDSVSQDRDPAASLLKTLPDLRAKLDAIGAPYRILRQGHRKIAGMDAEEVLFEVKDGGVTEYRFSLLAPGDPSTLAKPHTSIQMILGDVAGHDMPTEERTSPVDEAGALQAWDTLLNSLRLRPGAV</sequence>
<evidence type="ECO:0000313" key="3">
    <source>
        <dbReference type="Proteomes" id="UP000277921"/>
    </source>
</evidence>
<accession>A0A3N8PEI2</accession>
<gene>
    <name evidence="2" type="ORF">DF051_30235</name>
</gene>
<protein>
    <recommendedName>
        <fullName evidence="1">Tle cognate immunity protein 4 C-terminal domain-containing protein</fullName>
    </recommendedName>
</protein>
<dbReference type="EMBL" id="QTQV01000022">
    <property type="protein sequence ID" value="RQT09530.1"/>
    <property type="molecule type" value="Genomic_DNA"/>
</dbReference>